<organism evidence="3 4">
    <name type="scientific">Jonquetella anthropi DSM 22815</name>
    <dbReference type="NCBI Taxonomy" id="885272"/>
    <lineage>
        <taxon>Bacteria</taxon>
        <taxon>Thermotogati</taxon>
        <taxon>Synergistota</taxon>
        <taxon>Synergistia</taxon>
        <taxon>Synergistales</taxon>
        <taxon>Dethiosulfovibrionaceae</taxon>
        <taxon>Jonquetella</taxon>
    </lineage>
</organism>
<name>H0UIL5_9BACT</name>
<evidence type="ECO:0000313" key="4">
    <source>
        <dbReference type="Proteomes" id="UP000003806"/>
    </source>
</evidence>
<dbReference type="SUPFAM" id="SSF53187">
    <property type="entry name" value="Zn-dependent exopeptidases"/>
    <property type="match status" value="1"/>
</dbReference>
<dbReference type="GO" id="GO:0016805">
    <property type="term" value="F:dipeptidase activity"/>
    <property type="evidence" value="ECO:0007669"/>
    <property type="project" value="InterPro"/>
</dbReference>
<dbReference type="PIRSF" id="PIRSF037226">
    <property type="entry name" value="Amidohydrolase_ACY1L2_prd"/>
    <property type="match status" value="1"/>
</dbReference>
<dbReference type="Proteomes" id="UP000003806">
    <property type="component" value="Chromosome"/>
</dbReference>
<dbReference type="PANTHER" id="PTHR30575:SF0">
    <property type="entry name" value="XAA-ARG DIPEPTIDASE"/>
    <property type="match status" value="1"/>
</dbReference>
<evidence type="ECO:0000256" key="1">
    <source>
        <dbReference type="PIRNR" id="PIRNR037226"/>
    </source>
</evidence>
<dbReference type="PANTHER" id="PTHR30575">
    <property type="entry name" value="PEPTIDASE M20"/>
    <property type="match status" value="1"/>
</dbReference>
<protein>
    <recommendedName>
        <fullName evidence="1">Peptidase M20 domain-containing protein 2</fullName>
    </recommendedName>
</protein>
<dbReference type="Gene3D" id="3.40.630.10">
    <property type="entry name" value="Zn peptidases"/>
    <property type="match status" value="1"/>
</dbReference>
<dbReference type="AlphaFoldDB" id="H0UIL5"/>
<dbReference type="InterPro" id="IPR002933">
    <property type="entry name" value="Peptidase_M20"/>
</dbReference>
<evidence type="ECO:0000259" key="2">
    <source>
        <dbReference type="Pfam" id="PF07687"/>
    </source>
</evidence>
<reference evidence="3 4" key="1">
    <citation type="submission" date="2011-11" db="EMBL/GenBank/DDBJ databases">
        <title>The Noncontiguous Finished genome of Jonquetella anthropi DSM 22815.</title>
        <authorList>
            <consortium name="US DOE Joint Genome Institute (JGI-PGF)"/>
            <person name="Lucas S."/>
            <person name="Copeland A."/>
            <person name="Lapidus A."/>
            <person name="Glavina del Rio T."/>
            <person name="Dalin E."/>
            <person name="Tice H."/>
            <person name="Bruce D."/>
            <person name="Goodwin L."/>
            <person name="Pitluck S."/>
            <person name="Peters L."/>
            <person name="Mikhailova N."/>
            <person name="Held B."/>
            <person name="Kyrpides N."/>
            <person name="Mavromatis K."/>
            <person name="Ivanova N."/>
            <person name="Markowitz V."/>
            <person name="Cheng J.-F."/>
            <person name="Hugenholtz P."/>
            <person name="Woyke T."/>
            <person name="Wu D."/>
            <person name="Gronow S."/>
            <person name="Wellnitz S."/>
            <person name="Brambilla E."/>
            <person name="Klenk H.-P."/>
            <person name="Eisen J.A."/>
        </authorList>
    </citation>
    <scope>NUCLEOTIDE SEQUENCE [LARGE SCALE GENOMIC DNA]</scope>
    <source>
        <strain evidence="3 4">DSM 22815</strain>
    </source>
</reference>
<dbReference type="HOGENOM" id="CLU_031812_2_1_0"/>
<dbReference type="InterPro" id="IPR052030">
    <property type="entry name" value="Peptidase_M20/M20A_hydrolases"/>
</dbReference>
<dbReference type="InterPro" id="IPR036264">
    <property type="entry name" value="Bact_exopeptidase_dim_dom"/>
</dbReference>
<proteinExistence type="inferred from homology"/>
<keyword evidence="3" id="KW-0378">Hydrolase</keyword>
<keyword evidence="4" id="KW-1185">Reference proteome</keyword>
<dbReference type="Gene3D" id="3.30.70.360">
    <property type="match status" value="1"/>
</dbReference>
<dbReference type="InterPro" id="IPR017439">
    <property type="entry name" value="Amidohydrolase"/>
</dbReference>
<dbReference type="InterPro" id="IPR011650">
    <property type="entry name" value="Peptidase_M20_dimer"/>
</dbReference>
<dbReference type="NCBIfam" id="TIGR01891">
    <property type="entry name" value="amidohydrolases"/>
    <property type="match status" value="1"/>
</dbReference>
<dbReference type="SUPFAM" id="SSF55031">
    <property type="entry name" value="Bacterial exopeptidase dimerisation domain"/>
    <property type="match status" value="1"/>
</dbReference>
<dbReference type="STRING" id="885272.JonanDRAFT_1396"/>
<dbReference type="GO" id="GO:0071713">
    <property type="term" value="F:para-aminobenzoyl-glutamate hydrolase activity"/>
    <property type="evidence" value="ECO:0007669"/>
    <property type="project" value="TreeGrafter"/>
</dbReference>
<dbReference type="eggNOG" id="COG1473">
    <property type="taxonomic scope" value="Bacteria"/>
</dbReference>
<dbReference type="OrthoDB" id="9781032at2"/>
<accession>H0UIL5</accession>
<dbReference type="Pfam" id="PF07687">
    <property type="entry name" value="M20_dimer"/>
    <property type="match status" value="1"/>
</dbReference>
<dbReference type="Pfam" id="PF01546">
    <property type="entry name" value="Peptidase_M20"/>
    <property type="match status" value="1"/>
</dbReference>
<evidence type="ECO:0000313" key="3">
    <source>
        <dbReference type="EMBL" id="EHM13760.1"/>
    </source>
</evidence>
<dbReference type="GO" id="GO:0046657">
    <property type="term" value="P:folic acid catabolic process"/>
    <property type="evidence" value="ECO:0007669"/>
    <property type="project" value="TreeGrafter"/>
</dbReference>
<sequence length="441" mass="47335">MTVDIEGLKTSLMEALDRRRDDLLSFWTDLHLHPEHGYFEFRTSAKAAEVLSGLGFQVQTGLGRTGLRAVLECGAPGPTVAILGELDAVTCRNYPQADLTTGASHTCGHDFQMAGLLGCAMALKDSGAAQSLCGRIVFIAVPAEEYIMIGERLRLREAGEIGYLGGKQELVRLGAFDDVQIAMMVHAGCGDDFTLPEGCNGFRAYSVAYQGRQAHAAGEPHKGVNALYAALSGMNGVNALRETFRDEDHLRVHYIITKGGDAVNAIPDDVRLEGYLRAATLDAIDRAFPSVRSAFLAGGDALGARCVVRALPGYLPLHPNRQLEEIFSANVRYTGSGITRAGWSAGSTDMGDISCLMPALHPHSGGCSGSFHGADYKVENVDKALIDPARALLGTLVDLLSDGGAKAQAVIKDFTPRLTKAEYLRRLNGWFDETANRPDRP</sequence>
<dbReference type="RefSeq" id="WP_008523316.1">
    <property type="nucleotide sequence ID" value="NZ_CM001376.1"/>
</dbReference>
<dbReference type="EMBL" id="CM001376">
    <property type="protein sequence ID" value="EHM13760.1"/>
    <property type="molecule type" value="Genomic_DNA"/>
</dbReference>
<dbReference type="GO" id="GO:0005737">
    <property type="term" value="C:cytoplasm"/>
    <property type="evidence" value="ECO:0007669"/>
    <property type="project" value="TreeGrafter"/>
</dbReference>
<dbReference type="InterPro" id="IPR017144">
    <property type="entry name" value="Xaa-Arg_dipeptidase"/>
</dbReference>
<gene>
    <name evidence="3" type="ORF">JonanDRAFT_1396</name>
</gene>
<comment type="similarity">
    <text evidence="1">Belongs to the peptidase M20A family.</text>
</comment>
<feature type="domain" description="Peptidase M20 dimerisation" evidence="2">
    <location>
        <begin position="202"/>
        <end position="286"/>
    </location>
</feature>